<dbReference type="GO" id="GO:0000127">
    <property type="term" value="C:transcription factor TFIIIC complex"/>
    <property type="evidence" value="ECO:0007669"/>
    <property type="project" value="InterPro"/>
</dbReference>
<organism evidence="3 4">
    <name type="scientific">Malassezia sympodialis (strain ATCC 42132)</name>
    <name type="common">Atopic eczema-associated yeast</name>
    <dbReference type="NCBI Taxonomy" id="1230383"/>
    <lineage>
        <taxon>Eukaryota</taxon>
        <taxon>Fungi</taxon>
        <taxon>Dikarya</taxon>
        <taxon>Basidiomycota</taxon>
        <taxon>Ustilaginomycotina</taxon>
        <taxon>Malasseziomycetes</taxon>
        <taxon>Malasseziales</taxon>
        <taxon>Malasseziaceae</taxon>
        <taxon>Malassezia</taxon>
    </lineage>
</organism>
<feature type="domain" description="Transcription factor IIIC putative zinc-finger" evidence="2">
    <location>
        <begin position="525"/>
        <end position="580"/>
    </location>
</feature>
<dbReference type="KEGG" id="msym:MSY001_2995"/>
<dbReference type="Pfam" id="PF12657">
    <property type="entry name" value="TFIIIC_delta"/>
    <property type="match status" value="1"/>
</dbReference>
<dbReference type="HOGENOM" id="CLU_450610_0_0_1"/>
<dbReference type="OrthoDB" id="6021743at2759"/>
<dbReference type="STRING" id="1230383.M5ER56"/>
<reference evidence="4" key="1">
    <citation type="journal article" date="2017" name="Nucleic Acids Res.">
        <title>Proteogenomics produces comprehensive and highly accurate protein-coding gene annotation in a complete genome assembly of Malassezia sympodialis.</title>
        <authorList>
            <person name="Zhu Y."/>
            <person name="Engstroem P.G."/>
            <person name="Tellgren-Roth C."/>
            <person name="Baudo C.D."/>
            <person name="Kennell J.C."/>
            <person name="Sun S."/>
            <person name="Billmyre R.B."/>
            <person name="Schroeder M.S."/>
            <person name="Andersson A."/>
            <person name="Holm T."/>
            <person name="Sigurgeirsson B."/>
            <person name="Wu G."/>
            <person name="Sankaranarayanan S.R."/>
            <person name="Siddharthan R."/>
            <person name="Sanyal K."/>
            <person name="Lundeberg J."/>
            <person name="Nystedt B."/>
            <person name="Boekhout T."/>
            <person name="Dawson T.L. Jr."/>
            <person name="Heitman J."/>
            <person name="Scheynius A."/>
            <person name="Lehtioe J."/>
        </authorList>
    </citation>
    <scope>NUCLEOTIDE SEQUENCE [LARGE SCALE GENOMIC DNA]</scope>
    <source>
        <strain evidence="4">ATCC 42132</strain>
    </source>
</reference>
<dbReference type="InterPro" id="IPR036322">
    <property type="entry name" value="WD40_repeat_dom_sf"/>
</dbReference>
<dbReference type="RefSeq" id="XP_018741495.1">
    <property type="nucleotide sequence ID" value="XM_018884879.1"/>
</dbReference>
<evidence type="ECO:0000313" key="3">
    <source>
        <dbReference type="EMBL" id="SHO78916.1"/>
    </source>
</evidence>
<evidence type="ECO:0000259" key="1">
    <source>
        <dbReference type="Pfam" id="PF12657"/>
    </source>
</evidence>
<gene>
    <name evidence="3" type="ORF">MSYG_3265</name>
</gene>
<keyword evidence="4" id="KW-1185">Reference proteome</keyword>
<dbReference type="AlphaFoldDB" id="M5ER56"/>
<dbReference type="Proteomes" id="UP000186303">
    <property type="component" value="Chromosome 5"/>
</dbReference>
<dbReference type="InterPro" id="IPR044230">
    <property type="entry name" value="GTF3C4"/>
</dbReference>
<name>M5ER56_MALS4</name>
<evidence type="ECO:0000313" key="4">
    <source>
        <dbReference type="Proteomes" id="UP000186303"/>
    </source>
</evidence>
<dbReference type="InterPro" id="IPR015943">
    <property type="entry name" value="WD40/YVTN_repeat-like_dom_sf"/>
</dbReference>
<dbReference type="VEuPathDB" id="FungiDB:MSYG_3265"/>
<dbReference type="PANTHER" id="PTHR15496">
    <property type="entry name" value="GENERAL TRANSCRIPTION FACTOR 3C POLYPEPTIDE 4 FAMILY"/>
    <property type="match status" value="1"/>
</dbReference>
<dbReference type="PANTHER" id="PTHR15496:SF2">
    <property type="entry name" value="GENERAL TRANSCRIPTION FACTOR 3C POLYPEPTIDE 4"/>
    <property type="match status" value="1"/>
</dbReference>
<dbReference type="InterPro" id="IPR024764">
    <property type="entry name" value="TFIIIC_Znf"/>
</dbReference>
<feature type="domain" description="Transcription factor IIIC 90kDa subunit N-terminal" evidence="1">
    <location>
        <begin position="26"/>
        <end position="247"/>
    </location>
</feature>
<dbReference type="GO" id="GO:0006384">
    <property type="term" value="P:transcription initiation at RNA polymerase III promoter"/>
    <property type="evidence" value="ECO:0007669"/>
    <property type="project" value="InterPro"/>
</dbReference>
<evidence type="ECO:0000259" key="2">
    <source>
        <dbReference type="Pfam" id="PF12660"/>
    </source>
</evidence>
<proteinExistence type="predicted"/>
<dbReference type="EMBL" id="LT671825">
    <property type="protein sequence ID" value="SHO78916.1"/>
    <property type="molecule type" value="Genomic_DNA"/>
</dbReference>
<sequence>MWEADVVSSTTWATGRACRAADCLQWSEEGLLAVVTAGAIHIVTPLVGYARDDAGDVAQASQARAPWSVTSVDAKRELARMPPAPEPADEEIAAATAPSTLGEAWHAAAWSPAGVGPRHTCVLAAINARRQLSLYVCEGDARTGPYVSVDVPCGQWAEARTGVARTLATQCSAVRWSPVSPQRHAWLAAGTRGGDVVLWDAFERPPRVVSSVRVPQAVYALSWSAWQPDGTVRLAVHAAGHMHVYSLRDGPAWTHVGTCAIGLAQVSDLHWAGGPVLHWSTPSALVSWRAGSAPASVPLDLGVHAAGSDARGTLRDDGRMYSRAGVQIAALPHEQTVWGYARDPSGLVATLASADETASWRYMISHKLTLTLWLPRDRPLPDASLPPIVAWRAWAYALEREADTSALWAPLRERLAQLQAHAEALGQREASAAEWRAAHREAQCLAWGAHMAPAAAAPHLDGARELCAWLGLAVRAAVWDAAMPAAYTRRLARALAQGAHAPGTSSAVAACLQRLRARLAVPPAADADEVCPACDAHMPPELAATARCPAGHLFDRCVVTYAVIDGVHTWTCGGCARQAYVPACDAVSQWWPATTGCLACGNRWSA</sequence>
<dbReference type="GO" id="GO:0004402">
    <property type="term" value="F:histone acetyltransferase activity"/>
    <property type="evidence" value="ECO:0007669"/>
    <property type="project" value="InterPro"/>
</dbReference>
<dbReference type="InterPro" id="IPR024761">
    <property type="entry name" value="TFIIIC_delta_N"/>
</dbReference>
<dbReference type="Pfam" id="PF12660">
    <property type="entry name" value="zf-TFIIIC"/>
    <property type="match status" value="1"/>
</dbReference>
<protein>
    <submittedName>
        <fullName evidence="3">Uncharacterized protein</fullName>
    </submittedName>
</protein>
<accession>M5ER56</accession>
<dbReference type="Gene3D" id="2.130.10.10">
    <property type="entry name" value="YVTN repeat-like/Quinoprotein amine dehydrogenase"/>
    <property type="match status" value="1"/>
</dbReference>
<dbReference type="SUPFAM" id="SSF50978">
    <property type="entry name" value="WD40 repeat-like"/>
    <property type="match status" value="1"/>
</dbReference>